<dbReference type="GO" id="GO:0006364">
    <property type="term" value="P:rRNA processing"/>
    <property type="evidence" value="ECO:0007669"/>
    <property type="project" value="InterPro"/>
</dbReference>
<feature type="compositionally biased region" description="Basic and acidic residues" evidence="6">
    <location>
        <begin position="200"/>
        <end position="212"/>
    </location>
</feature>
<evidence type="ECO:0000256" key="1">
    <source>
        <dbReference type="ARBA" id="ARBA00003439"/>
    </source>
</evidence>
<keyword evidence="9" id="KW-1185">Reference proteome</keyword>
<comment type="caution">
    <text evidence="8">The sequence shown here is derived from an EMBL/GenBank/DDBJ whole genome shotgun (WGS) entry which is preliminary data.</text>
</comment>
<evidence type="ECO:0000256" key="2">
    <source>
        <dbReference type="ARBA" id="ARBA00004604"/>
    </source>
</evidence>
<dbReference type="Pfam" id="PF04427">
    <property type="entry name" value="Brix"/>
    <property type="match status" value="1"/>
</dbReference>
<evidence type="ECO:0000313" key="8">
    <source>
        <dbReference type="EMBL" id="KAJ9133553.1"/>
    </source>
</evidence>
<evidence type="ECO:0000256" key="5">
    <source>
        <dbReference type="ARBA" id="ARBA00023242"/>
    </source>
</evidence>
<evidence type="ECO:0000256" key="3">
    <source>
        <dbReference type="ARBA" id="ARBA00006369"/>
    </source>
</evidence>
<keyword evidence="5" id="KW-0539">Nucleus</keyword>
<protein>
    <submittedName>
        <fullName evidence="8">Ribosome biogenesis protein BRX1</fullName>
    </submittedName>
</protein>
<organism evidence="8 9">
    <name type="scientific">Pleurostoma richardsiae</name>
    <dbReference type="NCBI Taxonomy" id="41990"/>
    <lineage>
        <taxon>Eukaryota</taxon>
        <taxon>Fungi</taxon>
        <taxon>Dikarya</taxon>
        <taxon>Ascomycota</taxon>
        <taxon>Pezizomycotina</taxon>
        <taxon>Sordariomycetes</taxon>
        <taxon>Sordariomycetidae</taxon>
        <taxon>Calosphaeriales</taxon>
        <taxon>Pleurostomataceae</taxon>
        <taxon>Pleurostoma</taxon>
    </lineage>
</organism>
<sequence>MAAVYKALAKVNGHKAEKSTDAASANGPRKNKQRVLILSSRGVTYRHRHLLNDLASMMPHGRKDAKFDSKSKLYELNELAELYNCNNVLFFEARKGQDLYMWLSKVPNGPTVKLHLQNLHTMEELQFTGNCLKGSRPVLSFDAAFDKEPHLQVLKELFMHVFGVPQGARKSKPFVDHVMGFSIADGKIWVRNYQINEVEKTKSDEAGEDKPKSASSRPGGRDTDVNLVEIGPRFVLTPIIIQEGSFGGPIIYENKQFVSPNQVRADIRRTKATRHNIRTEQVVGRRAKRD</sequence>
<feature type="domain" description="Brix" evidence="7">
    <location>
        <begin position="33"/>
        <end position="247"/>
    </location>
</feature>
<dbReference type="PROSITE" id="PS50833">
    <property type="entry name" value="BRIX"/>
    <property type="match status" value="1"/>
</dbReference>
<dbReference type="GO" id="GO:0000027">
    <property type="term" value="P:ribosomal large subunit assembly"/>
    <property type="evidence" value="ECO:0007669"/>
    <property type="project" value="TreeGrafter"/>
</dbReference>
<dbReference type="FunFam" id="3.40.50.10480:FF:000003">
    <property type="entry name" value="Ribosome biogenesis protein BRX1"/>
    <property type="match status" value="1"/>
</dbReference>
<keyword evidence="4" id="KW-0690">Ribosome biogenesis</keyword>
<comment type="function">
    <text evidence="1">Required for biogenesis of the 60S ribosomal subunit.</text>
</comment>
<dbReference type="PANTHER" id="PTHR13634:SF0">
    <property type="entry name" value="RIBOSOME BIOGENESIS PROTEIN BRX1 HOMOLOG"/>
    <property type="match status" value="1"/>
</dbReference>
<dbReference type="EMBL" id="JANBVO010000049">
    <property type="protein sequence ID" value="KAJ9133553.1"/>
    <property type="molecule type" value="Genomic_DNA"/>
</dbReference>
<dbReference type="InterPro" id="IPR026532">
    <property type="entry name" value="BRX1"/>
</dbReference>
<evidence type="ECO:0000256" key="4">
    <source>
        <dbReference type="ARBA" id="ARBA00022517"/>
    </source>
</evidence>
<gene>
    <name evidence="8" type="ORF">NKR23_g10670</name>
</gene>
<dbReference type="Proteomes" id="UP001174694">
    <property type="component" value="Unassembled WGS sequence"/>
</dbReference>
<dbReference type="AlphaFoldDB" id="A0AA38VE28"/>
<dbReference type="SUPFAM" id="SSF52954">
    <property type="entry name" value="Class II aaRS ABD-related"/>
    <property type="match status" value="1"/>
</dbReference>
<comment type="subcellular location">
    <subcellularLocation>
        <location evidence="2">Nucleus</location>
        <location evidence="2">Nucleolus</location>
    </subcellularLocation>
</comment>
<evidence type="ECO:0000259" key="7">
    <source>
        <dbReference type="PROSITE" id="PS50833"/>
    </source>
</evidence>
<evidence type="ECO:0000256" key="6">
    <source>
        <dbReference type="SAM" id="MobiDB-lite"/>
    </source>
</evidence>
<dbReference type="InterPro" id="IPR007109">
    <property type="entry name" value="Brix"/>
</dbReference>
<dbReference type="SMART" id="SM00879">
    <property type="entry name" value="Brix"/>
    <property type="match status" value="1"/>
</dbReference>
<reference evidence="8" key="1">
    <citation type="submission" date="2022-07" db="EMBL/GenBank/DDBJ databases">
        <title>Fungi with potential for degradation of polypropylene.</title>
        <authorList>
            <person name="Gostincar C."/>
        </authorList>
    </citation>
    <scope>NUCLEOTIDE SEQUENCE</scope>
    <source>
        <strain evidence="8">EXF-13308</strain>
    </source>
</reference>
<dbReference type="Gene3D" id="3.40.50.10480">
    <property type="entry name" value="Probable brix-domain ribosomal biogenesis protein"/>
    <property type="match status" value="1"/>
</dbReference>
<evidence type="ECO:0000313" key="9">
    <source>
        <dbReference type="Proteomes" id="UP001174694"/>
    </source>
</evidence>
<dbReference type="PANTHER" id="PTHR13634">
    <property type="entry name" value="RIBOSOME BIOGENESIS PROTEIN BRIX"/>
    <property type="match status" value="1"/>
</dbReference>
<dbReference type="GO" id="GO:0005730">
    <property type="term" value="C:nucleolus"/>
    <property type="evidence" value="ECO:0007669"/>
    <property type="project" value="UniProtKB-SubCell"/>
</dbReference>
<name>A0AA38VE28_9PEZI</name>
<accession>A0AA38VE28</accession>
<feature type="region of interest" description="Disordered" evidence="6">
    <location>
        <begin position="200"/>
        <end position="225"/>
    </location>
</feature>
<dbReference type="GO" id="GO:0019843">
    <property type="term" value="F:rRNA binding"/>
    <property type="evidence" value="ECO:0007669"/>
    <property type="project" value="InterPro"/>
</dbReference>
<proteinExistence type="inferred from homology"/>
<comment type="similarity">
    <text evidence="3">Belongs to the BRX1 family.</text>
</comment>